<dbReference type="EMBL" id="QXTE01000311">
    <property type="protein sequence ID" value="TFJ99697.1"/>
    <property type="molecule type" value="Genomic_DNA"/>
</dbReference>
<dbReference type="PANTHER" id="PTHR14819:SF9">
    <property type="entry name" value="UP-REGULATOR OF CELL PROLIFERATION-LIKE"/>
    <property type="match status" value="1"/>
</dbReference>
<keyword evidence="3" id="KW-1185">Reference proteome</keyword>
<organism evidence="2 3">
    <name type="scientific">Platysternon megacephalum</name>
    <name type="common">big-headed turtle</name>
    <dbReference type="NCBI Taxonomy" id="55544"/>
    <lineage>
        <taxon>Eukaryota</taxon>
        <taxon>Metazoa</taxon>
        <taxon>Chordata</taxon>
        <taxon>Craniata</taxon>
        <taxon>Vertebrata</taxon>
        <taxon>Euteleostomi</taxon>
        <taxon>Archelosauria</taxon>
        <taxon>Testudinata</taxon>
        <taxon>Testudines</taxon>
        <taxon>Cryptodira</taxon>
        <taxon>Durocryptodira</taxon>
        <taxon>Testudinoidea</taxon>
        <taxon>Platysternidae</taxon>
        <taxon>Platysternon</taxon>
    </lineage>
</organism>
<comment type="caution">
    <text evidence="2">The sequence shown here is derived from an EMBL/GenBank/DDBJ whole genome shotgun (WGS) entry which is preliminary data.</text>
</comment>
<dbReference type="InterPro" id="IPR052986">
    <property type="entry name" value="VLIG_GTPase"/>
</dbReference>
<reference evidence="2 3" key="2">
    <citation type="submission" date="2019-04" db="EMBL/GenBank/DDBJ databases">
        <title>The genome sequence of big-headed turtle.</title>
        <authorList>
            <person name="Gong S."/>
        </authorList>
    </citation>
    <scope>NUCLEOTIDE SEQUENCE [LARGE SCALE GENOMIC DNA]</scope>
    <source>
        <strain evidence="2">DO16091913</strain>
        <tissue evidence="2">Muscle</tissue>
    </source>
</reference>
<reference evidence="2 3" key="1">
    <citation type="submission" date="2019-04" db="EMBL/GenBank/DDBJ databases">
        <title>Draft genome of the big-headed turtle Platysternon megacephalum.</title>
        <authorList>
            <person name="Gong S."/>
        </authorList>
    </citation>
    <scope>NUCLEOTIDE SEQUENCE [LARGE SCALE GENOMIC DNA]</scope>
    <source>
        <strain evidence="2">DO16091913</strain>
        <tissue evidence="2">Muscle</tissue>
    </source>
</reference>
<sequence length="114" mass="13327">MKFDLDHIARENISKLRGQYKEKCKNSKDDPKMFAEHDKLISASSLGVKHFMRELGQFLNYGAFSLIEDTGCSFQTDKETMLFHISHPIARYGKIKDEGKTHMWSFCIFVFRTK</sequence>
<name>A0A4D9DT45_9SAUR</name>
<dbReference type="PANTHER" id="PTHR14819">
    <property type="entry name" value="GTP-BINDING"/>
    <property type="match status" value="1"/>
</dbReference>
<dbReference type="Pfam" id="PF25683">
    <property type="entry name" value="URGCP_GTPase"/>
    <property type="match status" value="1"/>
</dbReference>
<dbReference type="AlphaFoldDB" id="A0A4D9DT45"/>
<evidence type="ECO:0000259" key="1">
    <source>
        <dbReference type="Pfam" id="PF25683"/>
    </source>
</evidence>
<gene>
    <name evidence="2" type="ORF">DR999_PMT18246</name>
</gene>
<accession>A0A4D9DT45</accession>
<dbReference type="InterPro" id="IPR030383">
    <property type="entry name" value="G_VLIG_dom"/>
</dbReference>
<dbReference type="OrthoDB" id="1597724at2759"/>
<protein>
    <submittedName>
        <fullName evidence="2">Protein NEL-like</fullName>
    </submittedName>
</protein>
<evidence type="ECO:0000313" key="2">
    <source>
        <dbReference type="EMBL" id="TFJ99697.1"/>
    </source>
</evidence>
<proteinExistence type="predicted"/>
<feature type="domain" description="VLIG-type G" evidence="1">
    <location>
        <begin position="1"/>
        <end position="67"/>
    </location>
</feature>
<evidence type="ECO:0000313" key="3">
    <source>
        <dbReference type="Proteomes" id="UP000297703"/>
    </source>
</evidence>
<dbReference type="STRING" id="55544.A0A4D9DT45"/>
<dbReference type="Proteomes" id="UP000297703">
    <property type="component" value="Unassembled WGS sequence"/>
</dbReference>